<dbReference type="InterPro" id="IPR004244">
    <property type="entry name" value="Transposase_22"/>
</dbReference>
<reference evidence="4" key="1">
    <citation type="submission" date="2024-04" db="EMBL/GenBank/DDBJ databases">
        <title>Salinicola lusitanus LLJ914,a marine bacterium isolated from the Okinawa Trough.</title>
        <authorList>
            <person name="Li J."/>
        </authorList>
    </citation>
    <scope>NUCLEOTIDE SEQUENCE [LARGE SCALE GENOMIC DNA]</scope>
</reference>
<sequence length="247" mass="27677">MPPKKANSGERTEITVGEAEHQHAGNREVLAAIAELRADLTKATSDICSTLRGEIATLRSENEAAISVLRKKFDRHDDKLKEMADSAESANNTVADLQTQVKQLTKQVEQLSEKCVDLEGRSKRQNIRIAGVKEGKEYGQRVSDFVAQLLKTTLALDDTPLLDRAHRALRVRPGDDEPPRHLIARVHYCHTLDEILRNPRNLLRDKPGVRFGLLYPAKLRVTHNGSEAVFTDPNEARRYAQERFGSG</sequence>
<name>A0AAW0N9H9_9GOBI</name>
<evidence type="ECO:0000313" key="3">
    <source>
        <dbReference type="EMBL" id="KAK7893118.1"/>
    </source>
</evidence>
<dbReference type="Proteomes" id="UP001460270">
    <property type="component" value="Unassembled WGS sequence"/>
</dbReference>
<organism evidence="3 4">
    <name type="scientific">Mugilogobius chulae</name>
    <name type="common">yellowstripe goby</name>
    <dbReference type="NCBI Taxonomy" id="88201"/>
    <lineage>
        <taxon>Eukaryota</taxon>
        <taxon>Metazoa</taxon>
        <taxon>Chordata</taxon>
        <taxon>Craniata</taxon>
        <taxon>Vertebrata</taxon>
        <taxon>Euteleostomi</taxon>
        <taxon>Actinopterygii</taxon>
        <taxon>Neopterygii</taxon>
        <taxon>Teleostei</taxon>
        <taxon>Neoteleostei</taxon>
        <taxon>Acanthomorphata</taxon>
        <taxon>Gobiaria</taxon>
        <taxon>Gobiiformes</taxon>
        <taxon>Gobioidei</taxon>
        <taxon>Gobiidae</taxon>
        <taxon>Gobionellinae</taxon>
        <taxon>Mugilogobius</taxon>
    </lineage>
</organism>
<evidence type="ECO:0000256" key="2">
    <source>
        <dbReference type="SAM" id="MobiDB-lite"/>
    </source>
</evidence>
<feature type="region of interest" description="Disordered" evidence="2">
    <location>
        <begin position="1"/>
        <end position="23"/>
    </location>
</feature>
<evidence type="ECO:0000313" key="4">
    <source>
        <dbReference type="Proteomes" id="UP001460270"/>
    </source>
</evidence>
<protein>
    <recommendedName>
        <fullName evidence="5">Transposase element L1Md-A101/L1Md-A102/L1Md-A2</fullName>
    </recommendedName>
</protein>
<comment type="caution">
    <text evidence="3">The sequence shown here is derived from an EMBL/GenBank/DDBJ whole genome shotgun (WGS) entry which is preliminary data.</text>
</comment>
<feature type="compositionally biased region" description="Basic and acidic residues" evidence="2">
    <location>
        <begin position="7"/>
        <end position="23"/>
    </location>
</feature>
<gene>
    <name evidence="3" type="ORF">WMY93_022270</name>
</gene>
<proteinExistence type="predicted"/>
<dbReference type="AlphaFoldDB" id="A0AAW0N9H9"/>
<evidence type="ECO:0008006" key="5">
    <source>
        <dbReference type="Google" id="ProtNLM"/>
    </source>
</evidence>
<dbReference type="Gene3D" id="3.30.70.1820">
    <property type="entry name" value="L1 transposable element, RRM domain"/>
    <property type="match status" value="1"/>
</dbReference>
<dbReference type="EMBL" id="JBBPFD010000016">
    <property type="protein sequence ID" value="KAK7893118.1"/>
    <property type="molecule type" value="Genomic_DNA"/>
</dbReference>
<evidence type="ECO:0000256" key="1">
    <source>
        <dbReference type="SAM" id="Coils"/>
    </source>
</evidence>
<keyword evidence="1" id="KW-0175">Coiled coil</keyword>
<dbReference type="PANTHER" id="PTHR11505">
    <property type="entry name" value="L1 TRANSPOSABLE ELEMENT-RELATED"/>
    <property type="match status" value="1"/>
</dbReference>
<feature type="coiled-coil region" evidence="1">
    <location>
        <begin position="80"/>
        <end position="121"/>
    </location>
</feature>
<accession>A0AAW0N9H9</accession>
<dbReference type="Gene3D" id="1.20.5.300">
    <property type="match status" value="1"/>
</dbReference>
<keyword evidence="4" id="KW-1185">Reference proteome</keyword>